<dbReference type="InterPro" id="IPR036291">
    <property type="entry name" value="NAD(P)-bd_dom_sf"/>
</dbReference>
<evidence type="ECO:0000313" key="4">
    <source>
        <dbReference type="EMBL" id="WIA13744.1"/>
    </source>
</evidence>
<dbReference type="PANTHER" id="PTHR44169">
    <property type="entry name" value="NADPH-DEPENDENT 1-ACYLDIHYDROXYACETONE PHOSPHATE REDUCTASE"/>
    <property type="match status" value="1"/>
</dbReference>
<dbReference type="SUPFAM" id="SSF51735">
    <property type="entry name" value="NAD(P)-binding Rossmann-fold domains"/>
    <property type="match status" value="1"/>
</dbReference>
<keyword evidence="2" id="KW-0560">Oxidoreductase</keyword>
<dbReference type="PROSITE" id="PS00061">
    <property type="entry name" value="ADH_SHORT"/>
    <property type="match status" value="1"/>
</dbReference>
<organism evidence="4 5">
    <name type="scientific">Tetradesmus obliquus</name>
    <name type="common">Green alga</name>
    <name type="synonym">Acutodesmus obliquus</name>
    <dbReference type="NCBI Taxonomy" id="3088"/>
    <lineage>
        <taxon>Eukaryota</taxon>
        <taxon>Viridiplantae</taxon>
        <taxon>Chlorophyta</taxon>
        <taxon>core chlorophytes</taxon>
        <taxon>Chlorophyceae</taxon>
        <taxon>CS clade</taxon>
        <taxon>Sphaeropleales</taxon>
        <taxon>Scenedesmaceae</taxon>
        <taxon>Tetradesmus</taxon>
    </lineage>
</organism>
<dbReference type="EMBL" id="CP126211">
    <property type="protein sequence ID" value="WIA13744.1"/>
    <property type="molecule type" value="Genomic_DNA"/>
</dbReference>
<evidence type="ECO:0000256" key="3">
    <source>
        <dbReference type="RuleBase" id="RU000363"/>
    </source>
</evidence>
<dbReference type="PANTHER" id="PTHR44169:SF6">
    <property type="entry name" value="NADPH-DEPENDENT 1-ACYLDIHYDROXYACETONE PHOSPHATE REDUCTASE"/>
    <property type="match status" value="1"/>
</dbReference>
<dbReference type="InterPro" id="IPR002347">
    <property type="entry name" value="SDR_fam"/>
</dbReference>
<dbReference type="Proteomes" id="UP001244341">
    <property type="component" value="Chromosome 4b"/>
</dbReference>
<dbReference type="InterPro" id="IPR020904">
    <property type="entry name" value="Sc_DH/Rdtase_CS"/>
</dbReference>
<proteinExistence type="inferred from homology"/>
<evidence type="ECO:0000256" key="1">
    <source>
        <dbReference type="ARBA" id="ARBA00006484"/>
    </source>
</evidence>
<dbReference type="Pfam" id="PF00106">
    <property type="entry name" value="adh_short"/>
    <property type="match status" value="1"/>
</dbReference>
<name>A0ABY8TXZ0_TETOB</name>
<accession>A0ABY8TXZ0</accession>
<sequence length="216" mass="23116">MTSDLLSQLDVTSDASCRQAVDQVIKECGTLDVLVNNAGIGHACALLDTPLDLVQLHMETNYVGAVRMIQLVAPRMMSKARRGLIINIGSGVGYAHMPFSGAYSASKHALHSISDILRVELAPLGIDVMLVAPGFIRTSMVSNFNSNPMSKPSRFGYQAFKRSADFFNSLSAALASSPQSLAQRVVAAAGRPLGPPRHLALGSGIWWAQLEGWLPL</sequence>
<gene>
    <name evidence="4" type="ORF">OEZ85_007295</name>
</gene>
<reference evidence="4 5" key="1">
    <citation type="submission" date="2023-05" db="EMBL/GenBank/DDBJ databases">
        <title>A 100% complete, gapless, phased diploid assembly of the Scenedesmus obliquus UTEX 3031 genome.</title>
        <authorList>
            <person name="Biondi T.C."/>
            <person name="Hanschen E.R."/>
            <person name="Kwon T."/>
            <person name="Eng W."/>
            <person name="Kruse C.P.S."/>
            <person name="Koehler S.I."/>
            <person name="Kunde Y."/>
            <person name="Gleasner C.D."/>
            <person name="You Mak K.T."/>
            <person name="Polle J."/>
            <person name="Hovde B.T."/>
            <person name="Starkenburg S.R."/>
        </authorList>
    </citation>
    <scope>NUCLEOTIDE SEQUENCE [LARGE SCALE GENOMIC DNA]</scope>
    <source>
        <strain evidence="4 5">DOE0152z</strain>
    </source>
</reference>
<dbReference type="PRINTS" id="PR00080">
    <property type="entry name" value="SDRFAMILY"/>
</dbReference>
<dbReference type="Gene3D" id="3.40.50.720">
    <property type="entry name" value="NAD(P)-binding Rossmann-like Domain"/>
    <property type="match status" value="1"/>
</dbReference>
<evidence type="ECO:0000256" key="2">
    <source>
        <dbReference type="ARBA" id="ARBA00023002"/>
    </source>
</evidence>
<keyword evidence="5" id="KW-1185">Reference proteome</keyword>
<evidence type="ECO:0000313" key="5">
    <source>
        <dbReference type="Proteomes" id="UP001244341"/>
    </source>
</evidence>
<dbReference type="PRINTS" id="PR00081">
    <property type="entry name" value="GDHRDH"/>
</dbReference>
<protein>
    <submittedName>
        <fullName evidence="4">Uncharacterized protein</fullName>
    </submittedName>
</protein>
<comment type="similarity">
    <text evidence="1 3">Belongs to the short-chain dehydrogenases/reductases (SDR) family.</text>
</comment>